<name>A0A0R1R0Z2_9LACO</name>
<evidence type="ECO:0000313" key="3">
    <source>
        <dbReference type="Proteomes" id="UP000051835"/>
    </source>
</evidence>
<proteinExistence type="predicted"/>
<dbReference type="Pfam" id="PF06114">
    <property type="entry name" value="Peptidase_M78"/>
    <property type="match status" value="1"/>
</dbReference>
<dbReference type="PATRIC" id="fig|1423805.4.peg.1982"/>
<dbReference type="Proteomes" id="UP000051835">
    <property type="component" value="Unassembled WGS sequence"/>
</dbReference>
<dbReference type="EMBL" id="AZFC01000002">
    <property type="protein sequence ID" value="KRL50268.1"/>
    <property type="molecule type" value="Genomic_DNA"/>
</dbReference>
<organism evidence="2 3">
    <name type="scientific">Levilactobacillus spicheri DSM 15429</name>
    <dbReference type="NCBI Taxonomy" id="1423805"/>
    <lineage>
        <taxon>Bacteria</taxon>
        <taxon>Bacillati</taxon>
        <taxon>Bacillota</taxon>
        <taxon>Bacilli</taxon>
        <taxon>Lactobacillales</taxon>
        <taxon>Lactobacillaceae</taxon>
        <taxon>Levilactobacillus</taxon>
    </lineage>
</organism>
<comment type="caution">
    <text evidence="2">The sequence shown here is derived from an EMBL/GenBank/DDBJ whole genome shotgun (WGS) entry which is preliminary data.</text>
</comment>
<sequence>MNEHTPSSAQPKNKIILINLNWYNQSEIIFQMAHEIGHVINNDEGVLYYSSFSNKSSYERNANLKALDILIPIYLDIIGDYNSDSVFPFMEAFCIPNRLENDVLNAFRNSISKQAN</sequence>
<accession>A0A0R1R0Z2</accession>
<dbReference type="AlphaFoldDB" id="A0A0R1R0Z2"/>
<evidence type="ECO:0000313" key="2">
    <source>
        <dbReference type="EMBL" id="KRL50268.1"/>
    </source>
</evidence>
<dbReference type="InterPro" id="IPR010359">
    <property type="entry name" value="IrrE_HExxH"/>
</dbReference>
<protein>
    <recommendedName>
        <fullName evidence="1">IrrE N-terminal-like domain-containing protein</fullName>
    </recommendedName>
</protein>
<reference evidence="2 3" key="1">
    <citation type="journal article" date="2015" name="Genome Announc.">
        <title>Expanding the biotechnology potential of lactobacilli through comparative genomics of 213 strains and associated genera.</title>
        <authorList>
            <person name="Sun Z."/>
            <person name="Harris H.M."/>
            <person name="McCann A."/>
            <person name="Guo C."/>
            <person name="Argimon S."/>
            <person name="Zhang W."/>
            <person name="Yang X."/>
            <person name="Jeffery I.B."/>
            <person name="Cooney J.C."/>
            <person name="Kagawa T.F."/>
            <person name="Liu W."/>
            <person name="Song Y."/>
            <person name="Salvetti E."/>
            <person name="Wrobel A."/>
            <person name="Rasinkangas P."/>
            <person name="Parkhill J."/>
            <person name="Rea M.C."/>
            <person name="O'Sullivan O."/>
            <person name="Ritari J."/>
            <person name="Douillard F.P."/>
            <person name="Paul Ross R."/>
            <person name="Yang R."/>
            <person name="Briner A.E."/>
            <person name="Felis G.E."/>
            <person name="de Vos W.M."/>
            <person name="Barrangou R."/>
            <person name="Klaenhammer T.R."/>
            <person name="Caufield P.W."/>
            <person name="Cui Y."/>
            <person name="Zhang H."/>
            <person name="O'Toole P.W."/>
        </authorList>
    </citation>
    <scope>NUCLEOTIDE SEQUENCE [LARGE SCALE GENOMIC DNA]</scope>
    <source>
        <strain evidence="2 3">DSM 15429</strain>
    </source>
</reference>
<gene>
    <name evidence="2" type="ORF">FD37_GL001931</name>
</gene>
<feature type="domain" description="IrrE N-terminal-like" evidence="1">
    <location>
        <begin position="11"/>
        <end position="72"/>
    </location>
</feature>
<evidence type="ECO:0000259" key="1">
    <source>
        <dbReference type="Pfam" id="PF06114"/>
    </source>
</evidence>
<dbReference type="Gene3D" id="1.10.10.2910">
    <property type="match status" value="1"/>
</dbReference>